<evidence type="ECO:0008006" key="3">
    <source>
        <dbReference type="Google" id="ProtNLM"/>
    </source>
</evidence>
<name>A0A3B0T9G6_9ZZZZ</name>
<protein>
    <recommendedName>
        <fullName evidence="3">Asl1-like glycosyl hydrolase catalytic domain-containing protein</fullName>
    </recommendedName>
</protein>
<sequence length="355" mass="39146">MSSYKHPTRRLVAAIGVVALLGAGCSTAAERTSPEQTTLATSPDSSVPTVPTTTSTSAMPNRGERRLFGFGLSPQSYQGDDLPRFLDRITGNADVLMHAGDWGELDGTVFDVAASFAREAGLDFVAVVSPNAAEKMIRPLDDATRERYLASLRRFVAEQQPAFLGLGNEVNMLATDDPEAFETVVSLWEDARTIVRAESPDTVVFVTFQLEWLLGYRGGWFGRSTVEPQWDIVQRFTGADAIGFTTYPSLVFDDPADLPAEYYTQIGDRTDLPVIFTEIGWTTLDTLPLLPGSEAEQATFIDVFAAQTETLDTRLAVWAFVRADLVSQQPFRGMDLVRPDGTYRPAWQRWLDLRG</sequence>
<dbReference type="SUPFAM" id="SSF51445">
    <property type="entry name" value="(Trans)glycosidases"/>
    <property type="match status" value="1"/>
</dbReference>
<dbReference type="PROSITE" id="PS51257">
    <property type="entry name" value="PROKAR_LIPOPROTEIN"/>
    <property type="match status" value="1"/>
</dbReference>
<dbReference type="EMBL" id="UOEK01000263">
    <property type="protein sequence ID" value="VAW03636.1"/>
    <property type="molecule type" value="Genomic_DNA"/>
</dbReference>
<evidence type="ECO:0000313" key="2">
    <source>
        <dbReference type="EMBL" id="VAW03636.1"/>
    </source>
</evidence>
<accession>A0A3B0T9G6</accession>
<feature type="region of interest" description="Disordered" evidence="1">
    <location>
        <begin position="29"/>
        <end position="64"/>
    </location>
</feature>
<proteinExistence type="predicted"/>
<dbReference type="AlphaFoldDB" id="A0A3B0T9G6"/>
<dbReference type="InterPro" id="IPR017853">
    <property type="entry name" value="GH"/>
</dbReference>
<reference evidence="2" key="1">
    <citation type="submission" date="2018-06" db="EMBL/GenBank/DDBJ databases">
        <authorList>
            <person name="Zhirakovskaya E."/>
        </authorList>
    </citation>
    <scope>NUCLEOTIDE SEQUENCE</scope>
</reference>
<organism evidence="2">
    <name type="scientific">hydrothermal vent metagenome</name>
    <dbReference type="NCBI Taxonomy" id="652676"/>
    <lineage>
        <taxon>unclassified sequences</taxon>
        <taxon>metagenomes</taxon>
        <taxon>ecological metagenomes</taxon>
    </lineage>
</organism>
<evidence type="ECO:0000256" key="1">
    <source>
        <dbReference type="SAM" id="MobiDB-lite"/>
    </source>
</evidence>
<dbReference type="Gene3D" id="3.20.20.80">
    <property type="entry name" value="Glycosidases"/>
    <property type="match status" value="1"/>
</dbReference>
<gene>
    <name evidence="2" type="ORF">MNBD_ACTINO02-2705</name>
</gene>
<feature type="compositionally biased region" description="Low complexity" evidence="1">
    <location>
        <begin position="41"/>
        <end position="57"/>
    </location>
</feature>